<dbReference type="SUPFAM" id="SSF48179">
    <property type="entry name" value="6-phosphogluconate dehydrogenase C-terminal domain-like"/>
    <property type="match status" value="2"/>
</dbReference>
<dbReference type="EMBL" id="WTVQ01000021">
    <property type="protein sequence ID" value="NMG75763.1"/>
    <property type="molecule type" value="Genomic_DNA"/>
</dbReference>
<dbReference type="InterPro" id="IPR008927">
    <property type="entry name" value="6-PGluconate_DH-like_C_sf"/>
</dbReference>
<feature type="domain" description="3-hydroxyacyl-CoA dehydrogenase NAD binding" evidence="3">
    <location>
        <begin position="9"/>
        <end position="185"/>
    </location>
</feature>
<dbReference type="Gene3D" id="3.40.50.720">
    <property type="entry name" value="NAD(P)-binding Rossmann-like Domain"/>
    <property type="match status" value="1"/>
</dbReference>
<organism evidence="5 6">
    <name type="scientific">Aromatoleum diolicum</name>
    <dbReference type="NCBI Taxonomy" id="75796"/>
    <lineage>
        <taxon>Bacteria</taxon>
        <taxon>Pseudomonadati</taxon>
        <taxon>Pseudomonadota</taxon>
        <taxon>Betaproteobacteria</taxon>
        <taxon>Rhodocyclales</taxon>
        <taxon>Rhodocyclaceae</taxon>
        <taxon>Aromatoleum</taxon>
    </lineage>
</organism>
<comment type="caution">
    <text evidence="5">The sequence shown here is derived from an EMBL/GenBank/DDBJ whole genome shotgun (WGS) entry which is preliminary data.</text>
</comment>
<dbReference type="InterPro" id="IPR013328">
    <property type="entry name" value="6PGD_dom2"/>
</dbReference>
<gene>
    <name evidence="5" type="primary">paaC</name>
    <name evidence="5" type="ORF">GPA25_13430</name>
</gene>
<dbReference type="RefSeq" id="WP_169260919.1">
    <property type="nucleotide sequence ID" value="NZ_WTVQ01000021.1"/>
</dbReference>
<keyword evidence="1" id="KW-0560">Oxidoreductase</keyword>
<protein>
    <submittedName>
        <fullName evidence="5">3-hydroxyacyl-CoA dehydrogenase PaaC</fullName>
    </submittedName>
</protein>
<dbReference type="Gene3D" id="1.10.1040.50">
    <property type="match status" value="1"/>
</dbReference>
<dbReference type="Pfam" id="PF18321">
    <property type="entry name" value="3HCDH_RFF"/>
    <property type="match status" value="1"/>
</dbReference>
<evidence type="ECO:0000259" key="2">
    <source>
        <dbReference type="Pfam" id="PF00725"/>
    </source>
</evidence>
<keyword evidence="6" id="KW-1185">Reference proteome</keyword>
<feature type="domain" description="3-hydroxybutyryl-CoA dehydrogenase reduced Rossmann-fold" evidence="4">
    <location>
        <begin position="355"/>
        <end position="423"/>
    </location>
</feature>
<dbReference type="Proteomes" id="UP000648984">
    <property type="component" value="Unassembled WGS sequence"/>
</dbReference>
<dbReference type="Pfam" id="PF00725">
    <property type="entry name" value="3HCDH"/>
    <property type="match status" value="2"/>
</dbReference>
<name>A0ABX1QCT0_9RHOO</name>
<dbReference type="InterPro" id="IPR041040">
    <property type="entry name" value="3HCDH_RFF"/>
</dbReference>
<evidence type="ECO:0000259" key="4">
    <source>
        <dbReference type="Pfam" id="PF18321"/>
    </source>
</evidence>
<feature type="domain" description="3-hydroxyacyl-CoA dehydrogenase C-terminal" evidence="2">
    <location>
        <begin position="425"/>
        <end position="505"/>
    </location>
</feature>
<dbReference type="NCBIfam" id="NF006124">
    <property type="entry name" value="PRK08268.1"/>
    <property type="match status" value="1"/>
</dbReference>
<dbReference type="InterPro" id="IPR006176">
    <property type="entry name" value="3-OHacyl-CoA_DH_NAD-bd"/>
</dbReference>
<dbReference type="InterPro" id="IPR036291">
    <property type="entry name" value="NAD(P)-bd_dom_sf"/>
</dbReference>
<dbReference type="PANTHER" id="PTHR48075:SF5">
    <property type="entry name" value="3-HYDROXYBUTYRYL-COA DEHYDROGENASE"/>
    <property type="match status" value="1"/>
</dbReference>
<evidence type="ECO:0000313" key="5">
    <source>
        <dbReference type="EMBL" id="NMG75763.1"/>
    </source>
</evidence>
<reference evidence="5 6" key="1">
    <citation type="submission" date="2019-12" db="EMBL/GenBank/DDBJ databases">
        <title>Comparative genomics gives insights into the taxonomy of the Azoarcus-Aromatoleum group and reveals separate origins of nif in the plant-associated Azoarcus and non-plant-associated Aromatoleum sub-groups.</title>
        <authorList>
            <person name="Lafos M."/>
            <person name="Maluk M."/>
            <person name="Batista M."/>
            <person name="Junghare M."/>
            <person name="Carmona M."/>
            <person name="Faoro H."/>
            <person name="Cruz L.M."/>
            <person name="Battistoni F."/>
            <person name="De Souza E."/>
            <person name="Pedrosa F."/>
            <person name="Chen W.-M."/>
            <person name="Poole P.S."/>
            <person name="Dixon R.A."/>
            <person name="James E.K."/>
        </authorList>
    </citation>
    <scope>NUCLEOTIDE SEQUENCE [LARGE SCALE GENOMIC DNA]</scope>
    <source>
        <strain evidence="5 6">22Lin</strain>
    </source>
</reference>
<proteinExistence type="predicted"/>
<accession>A0ABX1QCT0</accession>
<evidence type="ECO:0000259" key="3">
    <source>
        <dbReference type="Pfam" id="PF02737"/>
    </source>
</evidence>
<dbReference type="PANTHER" id="PTHR48075">
    <property type="entry name" value="3-HYDROXYACYL-COA DEHYDROGENASE FAMILY PROTEIN"/>
    <property type="match status" value="1"/>
</dbReference>
<sequence length="515" mass="54324">MNGLTTDVKVLVIGAGAMGSGIAHVAAAAGHPVYLYDTRAEAVDKGRAGIERDLRFLVTKGKLAEADANATLARVIPATDLAVARDAGLAIEAIVENLDIKQKLFRELESLLGEDAILASNTSSLSITQIGVALARPERLAGLHFFNPAPRMKLVEIVSGLATTRAIAETLYATARDWGKVPVHATSTPGFIVNRVARPYYAEAQRVLAERAADPATLDAALRESCGFPMGPFELMDLIGHDVNFAVTNSVFDAYFGDKRFAPSLIQQELVAAGRLGRKSGRGFYDYGEGAKLPPPHTEAPQPGEATLTVVGDLGPAAALIGRIEAAGVDVRRLAGEGLAAGAARGWIEIGGARLALSDGRTASRRAVEEGCANLVLFDLALDYATTPRLTLARADSCGQGAWNGVVGTLQRTGLAIGRLDDVAGLVGLRTVAMLANEAADGVLQGIGSAADIDTAMRYGTNYPKGPLAWADELGVAVVARVLEHLRQHYTEERYRLSPLLQRIALRPDGQFHAG</sequence>
<dbReference type="InterPro" id="IPR006108">
    <property type="entry name" value="3HC_DH_C"/>
</dbReference>
<dbReference type="SUPFAM" id="SSF51735">
    <property type="entry name" value="NAD(P)-binding Rossmann-fold domains"/>
    <property type="match status" value="1"/>
</dbReference>
<dbReference type="InterPro" id="IPR011967">
    <property type="entry name" value="3-OHacyl-CoA_DH_PaaH"/>
</dbReference>
<evidence type="ECO:0000313" key="6">
    <source>
        <dbReference type="Proteomes" id="UP000648984"/>
    </source>
</evidence>
<dbReference type="Gene3D" id="1.10.1040.10">
    <property type="entry name" value="N-(1-d-carboxylethyl)-l-norvaline Dehydrogenase, domain 2"/>
    <property type="match status" value="1"/>
</dbReference>
<evidence type="ECO:0000256" key="1">
    <source>
        <dbReference type="ARBA" id="ARBA00023002"/>
    </source>
</evidence>
<dbReference type="NCBIfam" id="TIGR02279">
    <property type="entry name" value="PaaC-3OHAcCoADH"/>
    <property type="match status" value="1"/>
</dbReference>
<feature type="domain" description="3-hydroxyacyl-CoA dehydrogenase C-terminal" evidence="2">
    <location>
        <begin position="190"/>
        <end position="287"/>
    </location>
</feature>
<dbReference type="Pfam" id="PF02737">
    <property type="entry name" value="3HCDH_N"/>
    <property type="match status" value="1"/>
</dbReference>